<comment type="caution">
    <text evidence="7">The sequence shown here is derived from an EMBL/GenBank/DDBJ whole genome shotgun (WGS) entry which is preliminary data.</text>
</comment>
<proteinExistence type="predicted"/>
<keyword evidence="2" id="KW-1003">Cell membrane</keyword>
<evidence type="ECO:0000256" key="3">
    <source>
        <dbReference type="ARBA" id="ARBA00022692"/>
    </source>
</evidence>
<feature type="transmembrane region" description="Helical" evidence="6">
    <location>
        <begin position="12"/>
        <end position="32"/>
    </location>
</feature>
<reference evidence="7 8" key="1">
    <citation type="journal article" date="2020" name="Microorganisms">
        <title>Simultaneous Genome Sequencing of Prosthecochloris ethylica and Desulfuromonas acetoxidans within a Syntrophic Mixture Reveals Unique Pili and Protein Interactions.</title>
        <authorList>
            <person name="Kyndt J.A."/>
            <person name="Van Beeumen J.J."/>
            <person name="Meyer T.E."/>
        </authorList>
    </citation>
    <scope>NUCLEOTIDE SEQUENCE [LARGE SCALE GENOMIC DNA]</scope>
    <source>
        <strain evidence="7 8">N3</strain>
    </source>
</reference>
<dbReference type="Proteomes" id="UP000619838">
    <property type="component" value="Unassembled WGS sequence"/>
</dbReference>
<evidence type="ECO:0000313" key="7">
    <source>
        <dbReference type="EMBL" id="MBF0637015.1"/>
    </source>
</evidence>
<keyword evidence="3 6" id="KW-0812">Transmembrane</keyword>
<dbReference type="PANTHER" id="PTHR33529:SF6">
    <property type="entry name" value="YJGP_YJGQ FAMILY PERMEASE"/>
    <property type="match status" value="1"/>
</dbReference>
<evidence type="ECO:0000256" key="2">
    <source>
        <dbReference type="ARBA" id="ARBA00022475"/>
    </source>
</evidence>
<gene>
    <name evidence="7" type="ORF">INT08_07510</name>
</gene>
<accession>A0ABR9XT63</accession>
<keyword evidence="4 6" id="KW-1133">Transmembrane helix</keyword>
<feature type="transmembrane region" description="Helical" evidence="6">
    <location>
        <begin position="350"/>
        <end position="370"/>
    </location>
</feature>
<dbReference type="InterPro" id="IPR005495">
    <property type="entry name" value="LptG/LptF_permease"/>
</dbReference>
<evidence type="ECO:0000256" key="4">
    <source>
        <dbReference type="ARBA" id="ARBA00022989"/>
    </source>
</evidence>
<sequence length="438" mass="48976">MKILDRYILKAHIAPFFFAIITIIFVMMLHFISLVIERFVGKGLDFFVIAELIILQTAWLLVLAVPMAVLIATLMTFGSLTNRSEIAVMRSSGLSPIRLILPVLVAGAVTGVLLERFNNVILPEVNYQAKQLLRDITRTKPSFGLKENAFSQFIDGYSILVRDIDNETEELHGITIYEGSREQHKSVITAERGMVSFTPDYHYLIMMLYNGEIHELATDGREEYRLMTFEKHRFVFSSTGYGFERSDTKNVRRGDRELSARQLQVVGREFLQRIENRSKDAAASLAAHLAHIEKSAAADRPGSGTVRHVDRNQVLDDIDIKIRDIGKVVEKNTGDRRMYSMYMVEYHKKYALAFACVVFVLVGAPLGILARRGGFGVGAGLSLAFFVLYWAFLMLGENLADTGRLAPGPAIWLANVVMLTVGVLALLRVSGKAGGSHR</sequence>
<feature type="transmembrane region" description="Helical" evidence="6">
    <location>
        <begin position="52"/>
        <end position="77"/>
    </location>
</feature>
<dbReference type="Pfam" id="PF03739">
    <property type="entry name" value="LptF_LptG"/>
    <property type="match status" value="1"/>
</dbReference>
<keyword evidence="8" id="KW-1185">Reference proteome</keyword>
<name>A0ABR9XT63_9CHLB</name>
<evidence type="ECO:0000313" key="8">
    <source>
        <dbReference type="Proteomes" id="UP000619838"/>
    </source>
</evidence>
<evidence type="ECO:0000256" key="5">
    <source>
        <dbReference type="ARBA" id="ARBA00023136"/>
    </source>
</evidence>
<protein>
    <submittedName>
        <fullName evidence="7">LptF/LptG family permease</fullName>
    </submittedName>
</protein>
<dbReference type="EMBL" id="JADGII010000010">
    <property type="protein sequence ID" value="MBF0637015.1"/>
    <property type="molecule type" value="Genomic_DNA"/>
</dbReference>
<organism evidence="7 8">
    <name type="scientific">Prosthecochloris ethylica</name>
    <dbReference type="NCBI Taxonomy" id="2743976"/>
    <lineage>
        <taxon>Bacteria</taxon>
        <taxon>Pseudomonadati</taxon>
        <taxon>Chlorobiota</taxon>
        <taxon>Chlorobiia</taxon>
        <taxon>Chlorobiales</taxon>
        <taxon>Chlorobiaceae</taxon>
        <taxon>Prosthecochloris</taxon>
    </lineage>
</organism>
<feature type="transmembrane region" description="Helical" evidence="6">
    <location>
        <begin position="377"/>
        <end position="395"/>
    </location>
</feature>
<comment type="subcellular location">
    <subcellularLocation>
        <location evidence="1">Cell membrane</location>
        <topology evidence="1">Multi-pass membrane protein</topology>
    </subcellularLocation>
</comment>
<dbReference type="RefSeq" id="WP_175187385.1">
    <property type="nucleotide sequence ID" value="NZ_JABVZQ010000007.1"/>
</dbReference>
<feature type="transmembrane region" description="Helical" evidence="6">
    <location>
        <begin position="97"/>
        <end position="114"/>
    </location>
</feature>
<feature type="transmembrane region" description="Helical" evidence="6">
    <location>
        <begin position="410"/>
        <end position="429"/>
    </location>
</feature>
<evidence type="ECO:0000256" key="6">
    <source>
        <dbReference type="SAM" id="Phobius"/>
    </source>
</evidence>
<dbReference type="PANTHER" id="PTHR33529">
    <property type="entry name" value="SLR0882 PROTEIN-RELATED"/>
    <property type="match status" value="1"/>
</dbReference>
<evidence type="ECO:0000256" key="1">
    <source>
        <dbReference type="ARBA" id="ARBA00004651"/>
    </source>
</evidence>
<keyword evidence="5 6" id="KW-0472">Membrane</keyword>